<accession>A0A7X9ILL7</accession>
<dbReference type="EMBL" id="JAAZON010000358">
    <property type="protein sequence ID" value="NMC63120.1"/>
    <property type="molecule type" value="Genomic_DNA"/>
</dbReference>
<sequence>MSIWTRAEEKPREKAVQNMKPHIGSIYYNAARLCSQVALASKFKTMTTDQKASGSLQ</sequence>
<dbReference type="Proteomes" id="UP000524246">
    <property type="component" value="Unassembled WGS sequence"/>
</dbReference>
<evidence type="ECO:0000313" key="1">
    <source>
        <dbReference type="EMBL" id="NMC63120.1"/>
    </source>
</evidence>
<organism evidence="1 2">
    <name type="scientific">SAR324 cluster bacterium</name>
    <dbReference type="NCBI Taxonomy" id="2024889"/>
    <lineage>
        <taxon>Bacteria</taxon>
        <taxon>Deltaproteobacteria</taxon>
        <taxon>SAR324 cluster</taxon>
    </lineage>
</organism>
<name>A0A7X9ILL7_9DELT</name>
<comment type="caution">
    <text evidence="1">The sequence shown here is derived from an EMBL/GenBank/DDBJ whole genome shotgun (WGS) entry which is preliminary data.</text>
</comment>
<evidence type="ECO:0000313" key="2">
    <source>
        <dbReference type="Proteomes" id="UP000524246"/>
    </source>
</evidence>
<proteinExistence type="predicted"/>
<dbReference type="AlphaFoldDB" id="A0A7X9ILL7"/>
<gene>
    <name evidence="1" type="ORF">GYA55_08120</name>
</gene>
<protein>
    <submittedName>
        <fullName evidence="1">Uncharacterized protein</fullName>
    </submittedName>
</protein>
<reference evidence="1 2" key="1">
    <citation type="journal article" date="2020" name="Biotechnol. Biofuels">
        <title>New insights from the biogas microbiome by comprehensive genome-resolved metagenomics of nearly 1600 species originating from multiple anaerobic digesters.</title>
        <authorList>
            <person name="Campanaro S."/>
            <person name="Treu L."/>
            <person name="Rodriguez-R L.M."/>
            <person name="Kovalovszki A."/>
            <person name="Ziels R.M."/>
            <person name="Maus I."/>
            <person name="Zhu X."/>
            <person name="Kougias P.G."/>
            <person name="Basile A."/>
            <person name="Luo G."/>
            <person name="Schluter A."/>
            <person name="Konstantinidis K.T."/>
            <person name="Angelidaki I."/>
        </authorList>
    </citation>
    <scope>NUCLEOTIDE SEQUENCE [LARGE SCALE GENOMIC DNA]</scope>
    <source>
        <strain evidence="1">AS27yjCOA_65</strain>
    </source>
</reference>